<accession>A0ACD4NUP0</accession>
<evidence type="ECO:0000313" key="1">
    <source>
        <dbReference type="EMBL" id="WAJ30431.1"/>
    </source>
</evidence>
<sequence>MDFEGVGRSRKGTPQRSLLAALAAGTATCALALALTTAPAAAQDALAERLGGIGAGVPDDAQLFLEADTVVYDSDSQVVTANGGVRIDYGGSRLVARQVVYNQATRRLVANGSVELVQPDGNRIFADTVDITDDFREGFVRALRIETPENTRFAAADAVRENGSVTTFERGVYTACEACRENPERPPLWQVKARRIIWDQQEQVVRYYGAQFEMFGLPLAYLPYFQSPDPTVKRKSGFLAPDFRSGSDTGFGVRVPYFFAIADDKDLTVAGTYYSKQGFLADAEYRQAFENGGFSVTVAGISQRDPDAFAENGPFDIFGNSTNPGDTENRGMIGSTGRFALSDQWTFGWDVLAQSDQNFAATYDIESYDQAQRVSEVYLSGLGERSFFDLRAQAYQLQTENDYDQDIQPEILPLLDYQRIEDVAGGELEANLNLTNLRRDRAQDNRLCVESVFLSDKDNACDAPAGYTGLLYRDDAFRNLGLKGDYTRLSGDVEYRRTYETDFGLLLTPSGGLRGDVYRADMTGGGFDNYGYVGGVLQQVIPGSEFDVNESGTRGMATAALEARYPWLIQTATTSHVIEPIAQLLVRPDEMKAGDLPNEDAQSLVFSTANLFSKDKFSGYDRIEGGTRANLGVAYVGTFGTGYQVDAMFGQSYQLAGENPFAQRDLALTGYDSGLETDRSDYVASLAFTLPVGLTLGTGARFDEKTFEVRRTDTTAAFAYERLAVSATHSIIDAQPDLGSYRDRQQVQTDLSFRVTDNWTAFGGVSYDIENDALFQKRAGIGYADECFSLIVQYEETLDRYQLEPTETTLSFKIGLRTLVDNAGFDYDLDDDG</sequence>
<keyword evidence="2" id="KW-1185">Reference proteome</keyword>
<dbReference type="EMBL" id="CP113520">
    <property type="protein sequence ID" value="WAJ30431.1"/>
    <property type="molecule type" value="Genomic_DNA"/>
</dbReference>
<proteinExistence type="predicted"/>
<evidence type="ECO:0000313" key="2">
    <source>
        <dbReference type="Proteomes" id="UP001163223"/>
    </source>
</evidence>
<organism evidence="1 2">
    <name type="scientific">Antarcticirhabdus aurantiaca</name>
    <dbReference type="NCBI Taxonomy" id="2606717"/>
    <lineage>
        <taxon>Bacteria</taxon>
        <taxon>Pseudomonadati</taxon>
        <taxon>Pseudomonadota</taxon>
        <taxon>Alphaproteobacteria</taxon>
        <taxon>Hyphomicrobiales</taxon>
        <taxon>Aurantimonadaceae</taxon>
        <taxon>Antarcticirhabdus</taxon>
    </lineage>
</organism>
<protein>
    <submittedName>
        <fullName evidence="1">LPS-assembly protein LptD</fullName>
    </submittedName>
</protein>
<reference evidence="1" key="1">
    <citation type="submission" date="2022-11" db="EMBL/GenBank/DDBJ databases">
        <title>beta-Carotene-producing bacterium, Jeongeuplla avenae sp. nov., alleviates the salt stress of Arabidopsis seedlings.</title>
        <authorList>
            <person name="Jiang L."/>
            <person name="Lee J."/>
        </authorList>
    </citation>
    <scope>NUCLEOTIDE SEQUENCE</scope>
    <source>
        <strain evidence="1">DY_R2A_6</strain>
    </source>
</reference>
<name>A0ACD4NUP0_9HYPH</name>
<gene>
    <name evidence="1" type="ORF">OXU80_09610</name>
</gene>
<dbReference type="Proteomes" id="UP001163223">
    <property type="component" value="Chromosome"/>
</dbReference>